<keyword evidence="3" id="KW-1185">Reference proteome</keyword>
<protein>
    <submittedName>
        <fullName evidence="2">Uncharacterized protein</fullName>
    </submittedName>
</protein>
<dbReference type="EMBL" id="BGZK01000169">
    <property type="protein sequence ID" value="GBP25122.1"/>
    <property type="molecule type" value="Genomic_DNA"/>
</dbReference>
<dbReference type="AlphaFoldDB" id="A0A4C1UGL2"/>
<name>A0A4C1UGL2_EUMVA</name>
<proteinExistence type="predicted"/>
<accession>A0A4C1UGL2</accession>
<reference evidence="2 3" key="1">
    <citation type="journal article" date="2019" name="Commun. Biol.">
        <title>The bagworm genome reveals a unique fibroin gene that provides high tensile strength.</title>
        <authorList>
            <person name="Kono N."/>
            <person name="Nakamura H."/>
            <person name="Ohtoshi R."/>
            <person name="Tomita M."/>
            <person name="Numata K."/>
            <person name="Arakawa K."/>
        </authorList>
    </citation>
    <scope>NUCLEOTIDE SEQUENCE [LARGE SCALE GENOMIC DNA]</scope>
</reference>
<feature type="region of interest" description="Disordered" evidence="1">
    <location>
        <begin position="89"/>
        <end position="110"/>
    </location>
</feature>
<dbReference type="Proteomes" id="UP000299102">
    <property type="component" value="Unassembled WGS sequence"/>
</dbReference>
<evidence type="ECO:0000256" key="1">
    <source>
        <dbReference type="SAM" id="MobiDB-lite"/>
    </source>
</evidence>
<comment type="caution">
    <text evidence="2">The sequence shown here is derived from an EMBL/GenBank/DDBJ whole genome shotgun (WGS) entry which is preliminary data.</text>
</comment>
<sequence>MVQVTRAGGAGGAPPHSHDKLNGHRCERAQLGNINYILFPIQFKTSINCRLNREPRDSRRQRRPRRPLSPVAIAFASTLKTHSKVRSFYEESLDGGGPPQSRDSRDLPLP</sequence>
<feature type="region of interest" description="Disordered" evidence="1">
    <location>
        <begin position="52"/>
        <end position="71"/>
    </location>
</feature>
<feature type="region of interest" description="Disordered" evidence="1">
    <location>
        <begin position="1"/>
        <end position="23"/>
    </location>
</feature>
<evidence type="ECO:0000313" key="3">
    <source>
        <dbReference type="Proteomes" id="UP000299102"/>
    </source>
</evidence>
<gene>
    <name evidence="2" type="ORF">EVAR_19603_1</name>
</gene>
<organism evidence="2 3">
    <name type="scientific">Eumeta variegata</name>
    <name type="common">Bagworm moth</name>
    <name type="synonym">Eumeta japonica</name>
    <dbReference type="NCBI Taxonomy" id="151549"/>
    <lineage>
        <taxon>Eukaryota</taxon>
        <taxon>Metazoa</taxon>
        <taxon>Ecdysozoa</taxon>
        <taxon>Arthropoda</taxon>
        <taxon>Hexapoda</taxon>
        <taxon>Insecta</taxon>
        <taxon>Pterygota</taxon>
        <taxon>Neoptera</taxon>
        <taxon>Endopterygota</taxon>
        <taxon>Lepidoptera</taxon>
        <taxon>Glossata</taxon>
        <taxon>Ditrysia</taxon>
        <taxon>Tineoidea</taxon>
        <taxon>Psychidae</taxon>
        <taxon>Oiketicinae</taxon>
        <taxon>Eumeta</taxon>
    </lineage>
</organism>
<evidence type="ECO:0000313" key="2">
    <source>
        <dbReference type="EMBL" id="GBP25122.1"/>
    </source>
</evidence>